<keyword evidence="7" id="KW-0539">Nucleus</keyword>
<organism evidence="10 11">
    <name type="scientific">Cerrena zonata</name>
    <dbReference type="NCBI Taxonomy" id="2478898"/>
    <lineage>
        <taxon>Eukaryota</taxon>
        <taxon>Fungi</taxon>
        <taxon>Dikarya</taxon>
        <taxon>Basidiomycota</taxon>
        <taxon>Agaricomycotina</taxon>
        <taxon>Agaricomycetes</taxon>
        <taxon>Polyporales</taxon>
        <taxon>Cerrenaceae</taxon>
        <taxon>Cerrena</taxon>
    </lineage>
</organism>
<evidence type="ECO:0000313" key="10">
    <source>
        <dbReference type="EMBL" id="KAK7685168.1"/>
    </source>
</evidence>
<keyword evidence="11" id="KW-1185">Reference proteome</keyword>
<accession>A0AAW0FVR2</accession>
<keyword evidence="6" id="KW-0906">Nuclear pore complex</keyword>
<dbReference type="AlphaFoldDB" id="A0AAW0FVR2"/>
<keyword evidence="2" id="KW-0813">Transport</keyword>
<comment type="subcellular location">
    <subcellularLocation>
        <location evidence="1">Nucleus</location>
        <location evidence="1">Nuclear pore complex</location>
    </subcellularLocation>
</comment>
<name>A0AAW0FVR2_9APHY</name>
<keyword evidence="4" id="KW-0653">Protein transport</keyword>
<feature type="domain" description="RanBD1" evidence="9">
    <location>
        <begin position="495"/>
        <end position="618"/>
    </location>
</feature>
<evidence type="ECO:0000256" key="3">
    <source>
        <dbReference type="ARBA" id="ARBA00022816"/>
    </source>
</evidence>
<evidence type="ECO:0000256" key="6">
    <source>
        <dbReference type="ARBA" id="ARBA00023132"/>
    </source>
</evidence>
<dbReference type="GO" id="GO:0005643">
    <property type="term" value="C:nuclear pore"/>
    <property type="evidence" value="ECO:0007669"/>
    <property type="project" value="UniProtKB-SubCell"/>
</dbReference>
<dbReference type="InterPro" id="IPR011993">
    <property type="entry name" value="PH-like_dom_sf"/>
</dbReference>
<feature type="compositionally biased region" description="Gly residues" evidence="8">
    <location>
        <begin position="413"/>
        <end position="423"/>
    </location>
</feature>
<dbReference type="PANTHER" id="PTHR38697">
    <property type="entry name" value="NUCLEAR PORE COMPLEX PROTEIN SIMILAR TO S. CEREVISIAE NUP2 (EUROFUNG)"/>
    <property type="match status" value="1"/>
</dbReference>
<sequence>MKRGAERQLAKDDAEEEFDNGEDPGRGFVKAEDRVLAGRTIRALPKRATGGSAAPAPSLPTLAAPTLAPPAPPPSTTAPKFAGFAGFGSSGGTSAFTFNTPAPAAAPPAPKPAAATLPTSAFTFGAPSVAPTASNATKTFASFFSAPPPQPTPAVEKPKPDPVSVGEDEELKVETKYLTALRGLNTSLLAAVSKAVESDPFSDVASLLERYKTLRVTVQSEYDDNLKKLKTTPKAPPVPPSSGFTFGGFSAAPPSSSTSTSTGGGFTPTVETKLDATLPGIEEYRNIFSAPTRGEGSSAPGFKFGTSEPPPAPTTSIFTFGSSSAADSTPNPFAPTSTTSTTTPSVFTSNLFGKAKEPEEKTEQEKPDTGIGKSLPSSFNAGITASSTPEKPAGSSVFTFSAPSAFSAPKSGGSIGNPFGFGFGSSKKTEGEASGSSAPSTGFSFTPFAAPAPAPAPAQTEAGSEETESEESPAAELAKQGLSRNSSVHDLPGEGEENEDTIHEARVKMYKMGKNKEGVPDWLDQGVGIVRLKKHKETSARRLLMRNSHSGKIVLNFNLYSGLTPTQAKNVISLVGHDNSDSAETSGAATPMRFRIKTEQDAAALKSALEREVELMKDKSD</sequence>
<feature type="compositionally biased region" description="Basic and acidic residues" evidence="8">
    <location>
        <begin position="1"/>
        <end position="12"/>
    </location>
</feature>
<feature type="region of interest" description="Disordered" evidence="8">
    <location>
        <begin position="288"/>
        <end position="500"/>
    </location>
</feature>
<dbReference type="InterPro" id="IPR015007">
    <property type="entry name" value="NUP2/50/61"/>
</dbReference>
<evidence type="ECO:0000256" key="8">
    <source>
        <dbReference type="SAM" id="MobiDB-lite"/>
    </source>
</evidence>
<dbReference type="GO" id="GO:0015031">
    <property type="term" value="P:protein transport"/>
    <property type="evidence" value="ECO:0007669"/>
    <property type="project" value="UniProtKB-KW"/>
</dbReference>
<feature type="compositionally biased region" description="Basic and acidic residues" evidence="8">
    <location>
        <begin position="23"/>
        <end position="36"/>
    </location>
</feature>
<evidence type="ECO:0000256" key="4">
    <source>
        <dbReference type="ARBA" id="ARBA00022927"/>
    </source>
</evidence>
<feature type="compositionally biased region" description="Polar residues" evidence="8">
    <location>
        <begin position="434"/>
        <end position="444"/>
    </location>
</feature>
<feature type="compositionally biased region" description="Low complexity" evidence="8">
    <location>
        <begin position="395"/>
        <end position="412"/>
    </location>
</feature>
<keyword evidence="3" id="KW-0509">mRNA transport</keyword>
<evidence type="ECO:0000259" key="9">
    <source>
        <dbReference type="PROSITE" id="PS50196"/>
    </source>
</evidence>
<dbReference type="InterPro" id="IPR053074">
    <property type="entry name" value="NPC_Nucleoporin"/>
</dbReference>
<feature type="compositionally biased region" description="Polar residues" evidence="8">
    <location>
        <begin position="314"/>
        <end position="327"/>
    </location>
</feature>
<evidence type="ECO:0000256" key="2">
    <source>
        <dbReference type="ARBA" id="ARBA00022448"/>
    </source>
</evidence>
<dbReference type="Gene3D" id="2.30.29.30">
    <property type="entry name" value="Pleckstrin-homology domain (PH domain)/Phosphotyrosine-binding domain (PTB)"/>
    <property type="match status" value="1"/>
</dbReference>
<dbReference type="CDD" id="cd13170">
    <property type="entry name" value="RanBD_NUP50"/>
    <property type="match status" value="1"/>
</dbReference>
<dbReference type="SUPFAM" id="SSF50729">
    <property type="entry name" value="PH domain-like"/>
    <property type="match status" value="1"/>
</dbReference>
<feature type="compositionally biased region" description="Pro residues" evidence="8">
    <location>
        <begin position="67"/>
        <end position="76"/>
    </location>
</feature>
<dbReference type="PROSITE" id="PS50196">
    <property type="entry name" value="RANBD1"/>
    <property type="match status" value="1"/>
</dbReference>
<evidence type="ECO:0000256" key="7">
    <source>
        <dbReference type="ARBA" id="ARBA00023242"/>
    </source>
</evidence>
<feature type="compositionally biased region" description="Low complexity" evidence="8">
    <location>
        <begin position="48"/>
        <end position="66"/>
    </location>
</feature>
<feature type="compositionally biased region" description="Acidic residues" evidence="8">
    <location>
        <begin position="13"/>
        <end position="22"/>
    </location>
</feature>
<dbReference type="InterPro" id="IPR000156">
    <property type="entry name" value="Ran_bind_dom"/>
</dbReference>
<dbReference type="Pfam" id="PF00638">
    <property type="entry name" value="Ran_BP1"/>
    <property type="match status" value="1"/>
</dbReference>
<feature type="region of interest" description="Disordered" evidence="8">
    <location>
        <begin position="141"/>
        <end position="168"/>
    </location>
</feature>
<reference evidence="10 11" key="1">
    <citation type="submission" date="2022-09" db="EMBL/GenBank/DDBJ databases">
        <authorList>
            <person name="Palmer J.M."/>
        </authorList>
    </citation>
    <scope>NUCLEOTIDE SEQUENCE [LARGE SCALE GENOMIC DNA]</scope>
    <source>
        <strain evidence="10 11">DSM 7382</strain>
    </source>
</reference>
<dbReference type="GO" id="GO:0051028">
    <property type="term" value="P:mRNA transport"/>
    <property type="evidence" value="ECO:0007669"/>
    <property type="project" value="UniProtKB-KW"/>
</dbReference>
<comment type="caution">
    <text evidence="10">The sequence shown here is derived from an EMBL/GenBank/DDBJ whole genome shotgun (WGS) entry which is preliminary data.</text>
</comment>
<feature type="compositionally biased region" description="Low complexity" evidence="8">
    <location>
        <begin position="328"/>
        <end position="350"/>
    </location>
</feature>
<evidence type="ECO:0000256" key="5">
    <source>
        <dbReference type="ARBA" id="ARBA00023010"/>
    </source>
</evidence>
<feature type="region of interest" description="Disordered" evidence="8">
    <location>
        <begin position="250"/>
        <end position="269"/>
    </location>
</feature>
<feature type="compositionally biased region" description="Basic and acidic residues" evidence="8">
    <location>
        <begin position="354"/>
        <end position="368"/>
    </location>
</feature>
<evidence type="ECO:0000313" key="11">
    <source>
        <dbReference type="Proteomes" id="UP001385951"/>
    </source>
</evidence>
<dbReference type="EMBL" id="JASBNA010000021">
    <property type="protein sequence ID" value="KAK7685168.1"/>
    <property type="molecule type" value="Genomic_DNA"/>
</dbReference>
<gene>
    <name evidence="10" type="ORF">QCA50_011531</name>
</gene>
<dbReference type="SMART" id="SM00160">
    <property type="entry name" value="RanBD"/>
    <property type="match status" value="1"/>
</dbReference>
<proteinExistence type="predicted"/>
<keyword evidence="5" id="KW-0811">Translocation</keyword>
<dbReference type="Pfam" id="PF08911">
    <property type="entry name" value="NUP50"/>
    <property type="match status" value="1"/>
</dbReference>
<dbReference type="PANTHER" id="PTHR38697:SF1">
    <property type="entry name" value="NUCLEAR PORE COMPLEX PROTEIN SIMILAR TO S. CEREVISIAE NUP2 (EUROFUNG)"/>
    <property type="match status" value="1"/>
</dbReference>
<protein>
    <recommendedName>
        <fullName evidence="9">RanBD1 domain-containing protein</fullName>
    </recommendedName>
</protein>
<evidence type="ECO:0000256" key="1">
    <source>
        <dbReference type="ARBA" id="ARBA00004567"/>
    </source>
</evidence>
<feature type="compositionally biased region" description="Low complexity" evidence="8">
    <location>
        <begin position="250"/>
        <end position="261"/>
    </location>
</feature>
<feature type="region of interest" description="Disordered" evidence="8">
    <location>
        <begin position="1"/>
        <end position="83"/>
    </location>
</feature>
<dbReference type="Proteomes" id="UP001385951">
    <property type="component" value="Unassembled WGS sequence"/>
</dbReference>
<feature type="compositionally biased region" description="Polar residues" evidence="8">
    <location>
        <begin position="375"/>
        <end position="389"/>
    </location>
</feature>
<feature type="compositionally biased region" description="Acidic residues" evidence="8">
    <location>
        <begin position="463"/>
        <end position="473"/>
    </location>
</feature>